<keyword evidence="3" id="KW-1185">Reference proteome</keyword>
<dbReference type="AlphaFoldDB" id="A0A930UYP4"/>
<organism evidence="2 3">
    <name type="scientific">Nocardioides acrostichi</name>
    <dbReference type="NCBI Taxonomy" id="2784339"/>
    <lineage>
        <taxon>Bacteria</taxon>
        <taxon>Bacillati</taxon>
        <taxon>Actinomycetota</taxon>
        <taxon>Actinomycetes</taxon>
        <taxon>Propionibacteriales</taxon>
        <taxon>Nocardioidaceae</taxon>
        <taxon>Nocardioides</taxon>
    </lineage>
</organism>
<protein>
    <recommendedName>
        <fullName evidence="4">Serine protease</fullName>
    </recommendedName>
</protein>
<proteinExistence type="predicted"/>
<comment type="caution">
    <text evidence="2">The sequence shown here is derived from an EMBL/GenBank/DDBJ whole genome shotgun (WGS) entry which is preliminary data.</text>
</comment>
<keyword evidence="1" id="KW-0732">Signal</keyword>
<dbReference type="RefSeq" id="WP_194501874.1">
    <property type="nucleotide sequence ID" value="NZ_JADIVZ010000001.1"/>
</dbReference>
<accession>A0A930UYP4</accession>
<dbReference type="InterPro" id="IPR009003">
    <property type="entry name" value="Peptidase_S1_PA"/>
</dbReference>
<sequence>MSARTRTTRILAATALAGAALVGATAATSAPTQAASRWAPADQATITPGTMMYTDGAQCTANFVYTDGAGNTYVGYAAHCAGQGSSTDTNGCDTDSLPLGTKVTFNEGGSLISNGTVLGRGTLAYSSWLTMQKNGEKDANACAYNDLALVKVDAADVSKVNPSVPFWGGPTGIDTDGTAAGDQVYTYGNSSLRAGLSALSPHTGISLGDDPADDGWSHPLYTVTPGIPGDSGSGFLSADGKAIGVLSTLGLAPLPASNNIGDLARELAYAQQNSGISGLDLVEGTEAFSGSPIG</sequence>
<feature type="signal peptide" evidence="1">
    <location>
        <begin position="1"/>
        <end position="34"/>
    </location>
</feature>
<dbReference type="EMBL" id="JADIVZ010000001">
    <property type="protein sequence ID" value="MBF4160681.1"/>
    <property type="molecule type" value="Genomic_DNA"/>
</dbReference>
<name>A0A930UYP4_9ACTN</name>
<evidence type="ECO:0000313" key="2">
    <source>
        <dbReference type="EMBL" id="MBF4160681.1"/>
    </source>
</evidence>
<feature type="chain" id="PRO_5038897741" description="Serine protease" evidence="1">
    <location>
        <begin position="35"/>
        <end position="294"/>
    </location>
</feature>
<dbReference type="Proteomes" id="UP000656804">
    <property type="component" value="Unassembled WGS sequence"/>
</dbReference>
<dbReference type="SUPFAM" id="SSF50494">
    <property type="entry name" value="Trypsin-like serine proteases"/>
    <property type="match status" value="1"/>
</dbReference>
<reference evidence="2" key="1">
    <citation type="submission" date="2020-11" db="EMBL/GenBank/DDBJ databases">
        <title>Nocardioides sp. CBS4Y-1, whole genome shotgun sequence.</title>
        <authorList>
            <person name="Tuo L."/>
        </authorList>
    </citation>
    <scope>NUCLEOTIDE SEQUENCE</scope>
    <source>
        <strain evidence="2">CBS4Y-1</strain>
    </source>
</reference>
<evidence type="ECO:0000256" key="1">
    <source>
        <dbReference type="SAM" id="SignalP"/>
    </source>
</evidence>
<gene>
    <name evidence="2" type="ORF">ISG29_03205</name>
</gene>
<evidence type="ECO:0008006" key="4">
    <source>
        <dbReference type="Google" id="ProtNLM"/>
    </source>
</evidence>
<evidence type="ECO:0000313" key="3">
    <source>
        <dbReference type="Proteomes" id="UP000656804"/>
    </source>
</evidence>